<dbReference type="STRING" id="1123392.GCA_000376425_01229"/>
<keyword evidence="3 5" id="KW-1133">Transmembrane helix</keyword>
<evidence type="ECO:0000256" key="3">
    <source>
        <dbReference type="ARBA" id="ARBA00022989"/>
    </source>
</evidence>
<evidence type="ECO:0000256" key="1">
    <source>
        <dbReference type="ARBA" id="ARBA00004370"/>
    </source>
</evidence>
<dbReference type="Pfam" id="PF13664">
    <property type="entry name" value="DUF4149"/>
    <property type="match status" value="1"/>
</dbReference>
<dbReference type="GO" id="GO:0016020">
    <property type="term" value="C:membrane"/>
    <property type="evidence" value="ECO:0007669"/>
    <property type="project" value="UniProtKB-SubCell"/>
</dbReference>
<evidence type="ECO:0000259" key="6">
    <source>
        <dbReference type="Pfam" id="PF13664"/>
    </source>
</evidence>
<feature type="domain" description="TMEM205-like" evidence="6">
    <location>
        <begin position="12"/>
        <end position="109"/>
    </location>
</feature>
<feature type="transmembrane region" description="Helical" evidence="5">
    <location>
        <begin position="51"/>
        <end position="68"/>
    </location>
</feature>
<evidence type="ECO:0000256" key="2">
    <source>
        <dbReference type="ARBA" id="ARBA00022692"/>
    </source>
</evidence>
<proteinExistence type="predicted"/>
<evidence type="ECO:0000256" key="5">
    <source>
        <dbReference type="SAM" id="Phobius"/>
    </source>
</evidence>
<dbReference type="PATRIC" id="fig|36861.3.peg.3287"/>
<dbReference type="AlphaFoldDB" id="A0A106BUX2"/>
<comment type="caution">
    <text evidence="7">The sequence shown here is derived from an EMBL/GenBank/DDBJ whole genome shotgun (WGS) entry which is preliminary data.</text>
</comment>
<name>A0A106BUX2_THIDE</name>
<dbReference type="EMBL" id="LDUG01000007">
    <property type="protein sequence ID" value="KVW99069.1"/>
    <property type="molecule type" value="Genomic_DNA"/>
</dbReference>
<dbReference type="RefSeq" id="WP_059751567.1">
    <property type="nucleotide sequence ID" value="NZ_LDUG01000007.1"/>
</dbReference>
<evidence type="ECO:0000256" key="4">
    <source>
        <dbReference type="ARBA" id="ARBA00023136"/>
    </source>
</evidence>
<dbReference type="InterPro" id="IPR025423">
    <property type="entry name" value="TMEM205-like"/>
</dbReference>
<feature type="transmembrane region" description="Helical" evidence="5">
    <location>
        <begin position="12"/>
        <end position="31"/>
    </location>
</feature>
<dbReference type="OrthoDB" id="5797290at2"/>
<comment type="subcellular location">
    <subcellularLocation>
        <location evidence="1">Membrane</location>
    </subcellularLocation>
</comment>
<reference evidence="7 8" key="1">
    <citation type="journal article" date="2015" name="Appl. Environ. Microbiol.">
        <title>Aerobic and Anaerobic Thiosulfate Oxidation by a Cold-Adapted, Subglacial Chemoautotroph.</title>
        <authorList>
            <person name="Harrold Z.R."/>
            <person name="Skidmore M.L."/>
            <person name="Hamilton T.L."/>
            <person name="Desch L."/>
            <person name="Amada K."/>
            <person name="van Gelder W."/>
            <person name="Glover K."/>
            <person name="Roden E.E."/>
            <person name="Boyd E.S."/>
        </authorList>
    </citation>
    <scope>NUCLEOTIDE SEQUENCE [LARGE SCALE GENOMIC DNA]</scope>
    <source>
        <strain evidence="7 8">RG</strain>
    </source>
</reference>
<feature type="transmembrane region" description="Helical" evidence="5">
    <location>
        <begin position="80"/>
        <end position="102"/>
    </location>
</feature>
<gene>
    <name evidence="7" type="ORF">ABW22_02200</name>
</gene>
<keyword evidence="4 5" id="KW-0472">Membrane</keyword>
<evidence type="ECO:0000313" key="8">
    <source>
        <dbReference type="Proteomes" id="UP000064243"/>
    </source>
</evidence>
<sequence length="152" mass="16777">MRRFWDGLAGTMLVLWIGGIWAIGYVAAPVLFASLGDKQLAGMLAGKLFEVMAWIGIAAAIYLLIYRIARDGSAALKTLFFWAVVVMLALILIGLFGIQPIMQSLKDQAMPHAVMQSVFADRFRHWHGVSSILYLIQSALGLLLVWRSGLAR</sequence>
<feature type="transmembrane region" description="Helical" evidence="5">
    <location>
        <begin position="125"/>
        <end position="146"/>
    </location>
</feature>
<keyword evidence="8" id="KW-1185">Reference proteome</keyword>
<keyword evidence="2 5" id="KW-0812">Transmembrane</keyword>
<dbReference type="Proteomes" id="UP000064243">
    <property type="component" value="Unassembled WGS sequence"/>
</dbReference>
<protein>
    <recommendedName>
        <fullName evidence="6">TMEM205-like domain-containing protein</fullName>
    </recommendedName>
</protein>
<evidence type="ECO:0000313" key="7">
    <source>
        <dbReference type="EMBL" id="KVW99069.1"/>
    </source>
</evidence>
<accession>A0A106BUX2</accession>
<organism evidence="7 8">
    <name type="scientific">Thiobacillus denitrificans</name>
    <dbReference type="NCBI Taxonomy" id="36861"/>
    <lineage>
        <taxon>Bacteria</taxon>
        <taxon>Pseudomonadati</taxon>
        <taxon>Pseudomonadota</taxon>
        <taxon>Betaproteobacteria</taxon>
        <taxon>Nitrosomonadales</taxon>
        <taxon>Thiobacillaceae</taxon>
        <taxon>Thiobacillus</taxon>
    </lineage>
</organism>